<keyword evidence="1" id="KW-1185">Reference proteome</keyword>
<dbReference type="Proteomes" id="UP000192220">
    <property type="component" value="Unplaced"/>
</dbReference>
<evidence type="ECO:0000313" key="2">
    <source>
        <dbReference type="RefSeq" id="XP_013888399.1"/>
    </source>
</evidence>
<protein>
    <submittedName>
        <fullName evidence="2">Pleckstrin homology-like domain family B member 1</fullName>
    </submittedName>
</protein>
<organism evidence="1 2">
    <name type="scientific">Austrofundulus limnaeus</name>
    <name type="common">Annual killifish</name>
    <dbReference type="NCBI Taxonomy" id="52670"/>
    <lineage>
        <taxon>Eukaryota</taxon>
        <taxon>Metazoa</taxon>
        <taxon>Chordata</taxon>
        <taxon>Craniata</taxon>
        <taxon>Vertebrata</taxon>
        <taxon>Euteleostomi</taxon>
        <taxon>Actinopterygii</taxon>
        <taxon>Neopterygii</taxon>
        <taxon>Teleostei</taxon>
        <taxon>Neoteleostei</taxon>
        <taxon>Acanthomorphata</taxon>
        <taxon>Ovalentaria</taxon>
        <taxon>Atherinomorphae</taxon>
        <taxon>Cyprinodontiformes</taxon>
        <taxon>Rivulidae</taxon>
        <taxon>Austrofundulus</taxon>
    </lineage>
</organism>
<dbReference type="RefSeq" id="XP_013888399.1">
    <property type="nucleotide sequence ID" value="XM_014032945.1"/>
</dbReference>
<name>A0A2I4D839_AUSLI</name>
<dbReference type="InterPro" id="IPR052212">
    <property type="entry name" value="PH-like_domain"/>
</dbReference>
<dbReference type="KEGG" id="alim:106535835"/>
<sequence length="76" mass="8528">MEGVHTLDNCRKDLHESVGAVDSSVNMDRLNRNMPECGRQTYQLSQNTSLDLIETEKGLKFQAERPHLVSLGSGRL</sequence>
<accession>A0A2I4D839</accession>
<dbReference type="OrthoDB" id="6020705at2759"/>
<dbReference type="AlphaFoldDB" id="A0A2I4D839"/>
<dbReference type="InParanoid" id="A0A2I4D839"/>
<dbReference type="PANTHER" id="PTHR12156">
    <property type="entry name" value="PLECKSTRIN HOMOLOGY-LIKE DOMAIN, FAMILY B, MEMBER 3"/>
    <property type="match status" value="1"/>
</dbReference>
<dbReference type="GO" id="GO:0070507">
    <property type="term" value="P:regulation of microtubule cytoskeleton organization"/>
    <property type="evidence" value="ECO:0007669"/>
    <property type="project" value="TreeGrafter"/>
</dbReference>
<reference evidence="2" key="1">
    <citation type="submission" date="2025-08" db="UniProtKB">
        <authorList>
            <consortium name="RefSeq"/>
        </authorList>
    </citation>
    <scope>IDENTIFICATION</scope>
</reference>
<feature type="non-terminal residue" evidence="2">
    <location>
        <position position="76"/>
    </location>
</feature>
<dbReference type="GeneID" id="106535835"/>
<gene>
    <name evidence="2" type="primary">LOC106535835</name>
</gene>
<dbReference type="GO" id="GO:0045180">
    <property type="term" value="C:basal cortex"/>
    <property type="evidence" value="ECO:0007669"/>
    <property type="project" value="TreeGrafter"/>
</dbReference>
<evidence type="ECO:0000313" key="1">
    <source>
        <dbReference type="Proteomes" id="UP000192220"/>
    </source>
</evidence>
<dbReference type="PANTHER" id="PTHR12156:SF30">
    <property type="entry name" value="PLECKSTRIN HOMOLOGY-LIKE DOMAIN FAMILY B MEMBER 1 ISOFORM X1"/>
    <property type="match status" value="1"/>
</dbReference>
<proteinExistence type="predicted"/>